<name>A0A934S443_9BACT</name>
<gene>
    <name evidence="2" type="ORF">JIN85_00380</name>
</gene>
<protein>
    <submittedName>
        <fullName evidence="2">Uncharacterized protein</fullName>
    </submittedName>
</protein>
<feature type="chain" id="PRO_5037243426" evidence="1">
    <location>
        <begin position="25"/>
        <end position="245"/>
    </location>
</feature>
<evidence type="ECO:0000256" key="1">
    <source>
        <dbReference type="SAM" id="SignalP"/>
    </source>
</evidence>
<organism evidence="2 3">
    <name type="scientific">Luteolibacter pohnpeiensis</name>
    <dbReference type="NCBI Taxonomy" id="454153"/>
    <lineage>
        <taxon>Bacteria</taxon>
        <taxon>Pseudomonadati</taxon>
        <taxon>Verrucomicrobiota</taxon>
        <taxon>Verrucomicrobiia</taxon>
        <taxon>Verrucomicrobiales</taxon>
        <taxon>Verrucomicrobiaceae</taxon>
        <taxon>Luteolibacter</taxon>
    </lineage>
</organism>
<feature type="signal peptide" evidence="1">
    <location>
        <begin position="1"/>
        <end position="24"/>
    </location>
</feature>
<reference evidence="2" key="1">
    <citation type="submission" date="2021-01" db="EMBL/GenBank/DDBJ databases">
        <title>Modified the classification status of verrucomicrobia.</title>
        <authorList>
            <person name="Feng X."/>
        </authorList>
    </citation>
    <scope>NUCLEOTIDE SEQUENCE</scope>
    <source>
        <strain evidence="2">KCTC 22041</strain>
    </source>
</reference>
<keyword evidence="1" id="KW-0732">Signal</keyword>
<dbReference type="AlphaFoldDB" id="A0A934S443"/>
<proteinExistence type="predicted"/>
<evidence type="ECO:0000313" key="3">
    <source>
        <dbReference type="Proteomes" id="UP000603141"/>
    </source>
</evidence>
<dbReference type="Proteomes" id="UP000603141">
    <property type="component" value="Unassembled WGS sequence"/>
</dbReference>
<dbReference type="EMBL" id="JAENIJ010000001">
    <property type="protein sequence ID" value="MBK1880845.1"/>
    <property type="molecule type" value="Genomic_DNA"/>
</dbReference>
<comment type="caution">
    <text evidence="2">The sequence shown here is derived from an EMBL/GenBank/DDBJ whole genome shotgun (WGS) entry which is preliminary data.</text>
</comment>
<sequence length="245" mass="27106">MNTSHLAAFAAALASACLSPNCFADSSELQLPVGSLTASPGWVREGVKPQLTWSITYPEVVTDLVEIEEPGTICAKVPVNMDVRVIGASVKAVWTDSLGKILKWQWVPTEARISLNGGSYSRIFYNTQDQVNPNTIIYSKSLSKGNKVDFGGRYYFQSLWSHFYTTTNGNYNVVALVNGDVPPTTVPLYQQPTIESFIKPYLDEEGRIKIGPKDVIYLMELTHTDRNDGGFDLQDLALIVTFTKQ</sequence>
<evidence type="ECO:0000313" key="2">
    <source>
        <dbReference type="EMBL" id="MBK1880845.1"/>
    </source>
</evidence>
<keyword evidence="3" id="KW-1185">Reference proteome</keyword>
<accession>A0A934S443</accession>